<dbReference type="PROSITE" id="PS50005">
    <property type="entry name" value="TPR"/>
    <property type="match status" value="2"/>
</dbReference>
<dbReference type="Pfam" id="PF13181">
    <property type="entry name" value="TPR_8"/>
    <property type="match status" value="2"/>
</dbReference>
<evidence type="ECO:0008006" key="4">
    <source>
        <dbReference type="Google" id="ProtNLM"/>
    </source>
</evidence>
<evidence type="ECO:0000313" key="2">
    <source>
        <dbReference type="EMBL" id="CAL1296231.1"/>
    </source>
</evidence>
<dbReference type="Proteomes" id="UP001497382">
    <property type="component" value="Unassembled WGS sequence"/>
</dbReference>
<evidence type="ECO:0000313" key="3">
    <source>
        <dbReference type="Proteomes" id="UP001497382"/>
    </source>
</evidence>
<protein>
    <recommendedName>
        <fullName evidence="4">Tetratricopeptide repeat protein</fullName>
    </recommendedName>
</protein>
<dbReference type="EMBL" id="CAXIEN010000392">
    <property type="protein sequence ID" value="CAL1296231.1"/>
    <property type="molecule type" value="Genomic_DNA"/>
</dbReference>
<sequence length="136" mass="15991">MEKVLEKFEEGQKMMNMRMYDEAQKLFNGIISDFERTQFVLERNIWLSKTYNNLGFILYKKVEFNKAQELYKKSMALDPSFAPAYYNHGVINYRLGLFESAVKDLRRAVQLEPRNSEFLTGLQESETALNGKKIIT</sequence>
<reference evidence="2 3" key="1">
    <citation type="submission" date="2024-04" db="EMBL/GenBank/DDBJ databases">
        <authorList>
            <person name="Rising A."/>
            <person name="Reimegard J."/>
            <person name="Sonavane S."/>
            <person name="Akerstrom W."/>
            <person name="Nylinder S."/>
            <person name="Hedman E."/>
            <person name="Kallberg Y."/>
        </authorList>
    </citation>
    <scope>NUCLEOTIDE SEQUENCE [LARGE SCALE GENOMIC DNA]</scope>
</reference>
<keyword evidence="3" id="KW-1185">Reference proteome</keyword>
<feature type="repeat" description="TPR" evidence="1">
    <location>
        <begin position="82"/>
        <end position="115"/>
    </location>
</feature>
<keyword evidence="1" id="KW-0802">TPR repeat</keyword>
<comment type="caution">
    <text evidence="2">The sequence shown here is derived from an EMBL/GenBank/DDBJ whole genome shotgun (WGS) entry which is preliminary data.</text>
</comment>
<dbReference type="InterPro" id="IPR011990">
    <property type="entry name" value="TPR-like_helical_dom_sf"/>
</dbReference>
<dbReference type="SUPFAM" id="SSF48452">
    <property type="entry name" value="TPR-like"/>
    <property type="match status" value="1"/>
</dbReference>
<feature type="repeat" description="TPR" evidence="1">
    <location>
        <begin position="48"/>
        <end position="81"/>
    </location>
</feature>
<gene>
    <name evidence="2" type="ORF">LARSCL_LOCUS19697</name>
</gene>
<dbReference type="PROSITE" id="PS50293">
    <property type="entry name" value="TPR_REGION"/>
    <property type="match status" value="1"/>
</dbReference>
<dbReference type="PANTHER" id="PTHR47059">
    <property type="entry name" value="TETRATRICOPEPTIDE REPEAT PROTEIN 32"/>
    <property type="match status" value="1"/>
</dbReference>
<dbReference type="PANTHER" id="PTHR47059:SF1">
    <property type="entry name" value="TETRATRICOPEPTIDE REPEAT PROTEIN 32"/>
    <property type="match status" value="1"/>
</dbReference>
<proteinExistence type="predicted"/>
<accession>A0AAV2BJ25</accession>
<evidence type="ECO:0000256" key="1">
    <source>
        <dbReference type="PROSITE-ProRule" id="PRU00339"/>
    </source>
</evidence>
<dbReference type="Gene3D" id="1.25.40.10">
    <property type="entry name" value="Tetratricopeptide repeat domain"/>
    <property type="match status" value="1"/>
</dbReference>
<name>A0AAV2BJ25_9ARAC</name>
<dbReference type="SMART" id="SM00028">
    <property type="entry name" value="TPR"/>
    <property type="match status" value="2"/>
</dbReference>
<dbReference type="AlphaFoldDB" id="A0AAV2BJ25"/>
<organism evidence="2 3">
    <name type="scientific">Larinioides sclopetarius</name>
    <dbReference type="NCBI Taxonomy" id="280406"/>
    <lineage>
        <taxon>Eukaryota</taxon>
        <taxon>Metazoa</taxon>
        <taxon>Ecdysozoa</taxon>
        <taxon>Arthropoda</taxon>
        <taxon>Chelicerata</taxon>
        <taxon>Arachnida</taxon>
        <taxon>Araneae</taxon>
        <taxon>Araneomorphae</taxon>
        <taxon>Entelegynae</taxon>
        <taxon>Araneoidea</taxon>
        <taxon>Araneidae</taxon>
        <taxon>Larinioides</taxon>
    </lineage>
</organism>
<dbReference type="InterPro" id="IPR019734">
    <property type="entry name" value="TPR_rpt"/>
</dbReference>